<dbReference type="AlphaFoldDB" id="A0A4D6SSM2"/>
<geneLocation type="mitochondrion" evidence="3"/>
<gene>
    <name evidence="3" type="primary">orf245</name>
</gene>
<organism evidence="3">
    <name type="scientific">Taiwanofungus camphoratus</name>
    <name type="common">Poroid brown-rot fungus</name>
    <name type="synonym">Antrodia camphorata</name>
    <dbReference type="NCBI Taxonomy" id="2696576"/>
    <lineage>
        <taxon>Eukaryota</taxon>
        <taxon>Fungi</taxon>
        <taxon>Dikarya</taxon>
        <taxon>Basidiomycota</taxon>
        <taxon>Agaricomycotina</taxon>
        <taxon>Agaricomycetes</taxon>
        <taxon>Polyporales</taxon>
        <taxon>Taiwanofungaceae</taxon>
        <taxon>Taiwanofungus</taxon>
    </lineage>
</organism>
<keyword evidence="3" id="KW-0496">Mitochondrion</keyword>
<feature type="transmembrane region" description="Helical" evidence="2">
    <location>
        <begin position="157"/>
        <end position="177"/>
    </location>
</feature>
<feature type="transmembrane region" description="Helical" evidence="2">
    <location>
        <begin position="213"/>
        <end position="238"/>
    </location>
</feature>
<name>A0A4D6SSM2_TAICA</name>
<evidence type="ECO:0000256" key="1">
    <source>
        <dbReference type="SAM" id="MobiDB-lite"/>
    </source>
</evidence>
<dbReference type="GeneID" id="40499514"/>
<proteinExistence type="predicted"/>
<feature type="transmembrane region" description="Helical" evidence="2">
    <location>
        <begin position="85"/>
        <end position="105"/>
    </location>
</feature>
<accession>A0A4D6SSM2</accession>
<evidence type="ECO:0000256" key="2">
    <source>
        <dbReference type="SAM" id="Phobius"/>
    </source>
</evidence>
<dbReference type="RefSeq" id="YP_009652986.1">
    <property type="nucleotide sequence ID" value="NC_042771.1"/>
</dbReference>
<keyword evidence="2" id="KW-0472">Membrane</keyword>
<feature type="region of interest" description="Disordered" evidence="1">
    <location>
        <begin position="1"/>
        <end position="56"/>
    </location>
</feature>
<keyword evidence="2" id="KW-0812">Transmembrane</keyword>
<sequence>MYDGKKSYSWFTDSPDPLFDTQSQPTEDNNKRSNDNNKNSSHVPENTINNHFHIHGPSSSPNAVVFGTAGLAAGMQAAKRSPMPFKLAVGAGSMVLGTYFCSMLDKKNKGEGKVNGEGNNFISYLTDNNNNIPAPSNINNNIFETYPFNLLPDLLSINQLELFFIVCILNCFISSLLKNSNFNYSKFIPNFKYNSYIEYGLERYINIWYKSNLFVFIVSWTNIFLINLATKYSLFLILTSTSGVQ</sequence>
<reference evidence="3" key="1">
    <citation type="journal article" name="Sci. Rep.">
        <title>The complete mitochondrial genome of medicinal fungus Taiwanofungus camphoratus reveals gene rearrangements and intron dynamics of Polyporales.</title>
        <authorList>
            <person name="Wang X."/>
            <person name="Jia L."/>
            <person name="Wang M."/>
            <person name="Yang H."/>
            <person name="Chen M."/>
            <person name="Li X."/>
            <person name="Liu H."/>
            <person name="Li Q."/>
            <person name="Liu N."/>
        </authorList>
    </citation>
    <scope>NUCLEOTIDE SEQUENCE</scope>
</reference>
<evidence type="ECO:0000313" key="3">
    <source>
        <dbReference type="EMBL" id="QCG70024.1"/>
    </source>
</evidence>
<protein>
    <submittedName>
        <fullName evidence="3">Uncharacterized protein</fullName>
    </submittedName>
</protein>
<keyword evidence="2" id="KW-1133">Transmembrane helix</keyword>
<dbReference type="EMBL" id="MH745717">
    <property type="protein sequence ID" value="QCG70024.1"/>
    <property type="molecule type" value="Genomic_DNA"/>
</dbReference>